<dbReference type="AlphaFoldDB" id="A0AAV7ZKM5"/>
<dbReference type="EMBL" id="JANTQA010000026">
    <property type="protein sequence ID" value="KAJ3442568.1"/>
    <property type="molecule type" value="Genomic_DNA"/>
</dbReference>
<evidence type="ECO:0000313" key="2">
    <source>
        <dbReference type="Proteomes" id="UP001146793"/>
    </source>
</evidence>
<sequence>MEQTNNEIVFVPDPLKLLELQSLEIPLNFQLYPNKSTNTNTNTNKQKENSNISCNQKKRIASSLNSKDKSTTFSERKNKFHKVYADLYTMIHKHKKREKQIFGEFMQNIDVNTKAKNLIKRRKEYLQKVYGEDRKLENLYSPQQIKRILLRRKLSKKTIL</sequence>
<gene>
    <name evidence="1" type="ORF">M0812_12305</name>
</gene>
<organism evidence="1 2">
    <name type="scientific">Anaeramoeba flamelloides</name>
    <dbReference type="NCBI Taxonomy" id="1746091"/>
    <lineage>
        <taxon>Eukaryota</taxon>
        <taxon>Metamonada</taxon>
        <taxon>Anaeramoebidae</taxon>
        <taxon>Anaeramoeba</taxon>
    </lineage>
</organism>
<evidence type="ECO:0000313" key="1">
    <source>
        <dbReference type="EMBL" id="KAJ3442568.1"/>
    </source>
</evidence>
<name>A0AAV7ZKM5_9EUKA</name>
<accession>A0AAV7ZKM5</accession>
<reference evidence="1" key="1">
    <citation type="submission" date="2022-08" db="EMBL/GenBank/DDBJ databases">
        <title>Novel sulphate-reducing endosymbionts in the free-living metamonad Anaeramoeba.</title>
        <authorList>
            <person name="Jerlstrom-Hultqvist J."/>
            <person name="Cepicka I."/>
            <person name="Gallot-Lavallee L."/>
            <person name="Salas-Leiva D."/>
            <person name="Curtis B.A."/>
            <person name="Zahonova K."/>
            <person name="Pipaliya S."/>
            <person name="Dacks J."/>
            <person name="Roger A.J."/>
        </authorList>
    </citation>
    <scope>NUCLEOTIDE SEQUENCE</scope>
    <source>
        <strain evidence="1">Busselton2</strain>
    </source>
</reference>
<comment type="caution">
    <text evidence="1">The sequence shown here is derived from an EMBL/GenBank/DDBJ whole genome shotgun (WGS) entry which is preliminary data.</text>
</comment>
<protein>
    <submittedName>
        <fullName evidence="1">Uncharacterized protein</fullName>
    </submittedName>
</protein>
<dbReference type="Proteomes" id="UP001146793">
    <property type="component" value="Unassembled WGS sequence"/>
</dbReference>
<proteinExistence type="predicted"/>